<dbReference type="InterPro" id="IPR027417">
    <property type="entry name" value="P-loop_NTPase"/>
</dbReference>
<evidence type="ECO:0000256" key="9">
    <source>
        <dbReference type="SAM" id="Coils"/>
    </source>
</evidence>
<name>A0AAV3RW15_LITER</name>
<dbReference type="Proteomes" id="UP001454036">
    <property type="component" value="Unassembled WGS sequence"/>
</dbReference>
<keyword evidence="3 7" id="KW-0067">ATP-binding</keyword>
<feature type="binding site" evidence="7">
    <location>
        <begin position="322"/>
        <end position="329"/>
    </location>
    <ligand>
        <name>ATP</name>
        <dbReference type="ChEBI" id="CHEBI:30616"/>
    </ligand>
</feature>
<gene>
    <name evidence="12" type="ORF">LIER_32740</name>
</gene>
<sequence length="820" mass="91566">MPVFTRSRFVKQTNNNPNQYQRLKSSIDQENTQFSNPHYGLKEKMKSLTLLYEQQKKGFGVVKDSIFSTHPSVDLLNSCRKEENGQKELKELVSFGNVMNENAIQSNNMNKDHVVPQNIVDYGKENVPIDRVSGFSGSRKSDGVSNVGRKVSMEVLSVSSSGRRRGNKQNVKELGGVSGSRKSDGVSTVSRKLSMEVSSLPSSGHGRGNKENVKELEAVSGKKSGEGGSRILVFVRLRPMGKKEKEAGARSCVRIENKRDVYLTEFVNENDYLRLKRLRGRHFTFDASFPESTSQLEVYSETTAELVEAVLQGRNGSVFCYGATGAGKTHTMLGTVENPGVMVLAIKDLFNKITQRSFDGDHVVHLSYLEVYNETVRDLLAPGRPLVLREDKQGIVASGLTQYKAYSTDEVMSLLQQGNHNRTTEPTRANATSSRSHAILQVIIEYRMKDASDNIVKRIGKLSLIDLAGSERALATDQRTLRSFEGANINRSLLALSSCINALVEGKKHIPYRNSKLTQLLKDSLSGACNTVMIANVSPSNLSFGETQNTLHWADRAKEIRTKICDKNEEMVQLPESGTDQAKLLLELQKENLELRMQLARQQQKLLAVQAQALAANYSPAPSRVSSQLSAAMSSQANEKRRTRSSVLSQKCFTPESKRKGADETVRELRRSMKVLEADIERMKKSHALNIKQKDDVIRKLSQQLAKPAGKGEVTTRIVTRTNLRAKEPITESELRCPSHWFQSPAPSAKKRRFWDITTGNSPSLATLNGRKTRSHVATETKRAPSMLRQLAHTSFWFVFLFGPHFINYTIQPGYARLKP</sequence>
<keyword evidence="2 7" id="KW-0547">Nucleotide-binding</keyword>
<evidence type="ECO:0000256" key="8">
    <source>
        <dbReference type="RuleBase" id="RU000394"/>
    </source>
</evidence>
<dbReference type="PANTHER" id="PTHR47968:SF13">
    <property type="entry name" value="KINESIN-LIKE PROTEIN KIF19 ISOFORM X1"/>
    <property type="match status" value="1"/>
</dbReference>
<dbReference type="PRINTS" id="PR00380">
    <property type="entry name" value="KINESINHEAVY"/>
</dbReference>
<keyword evidence="4 9" id="KW-0175">Coiled coil</keyword>
<dbReference type="GO" id="GO:0003777">
    <property type="term" value="F:microtubule motor activity"/>
    <property type="evidence" value="ECO:0007669"/>
    <property type="project" value="InterPro"/>
</dbReference>
<evidence type="ECO:0000256" key="10">
    <source>
        <dbReference type="SAM" id="MobiDB-lite"/>
    </source>
</evidence>
<dbReference type="InterPro" id="IPR027640">
    <property type="entry name" value="Kinesin-like_fam"/>
</dbReference>
<dbReference type="Pfam" id="PF00225">
    <property type="entry name" value="Kinesin"/>
    <property type="match status" value="1"/>
</dbReference>
<feature type="domain" description="Kinesin motor" evidence="11">
    <location>
        <begin position="230"/>
        <end position="560"/>
    </location>
</feature>
<dbReference type="PANTHER" id="PTHR47968">
    <property type="entry name" value="CENTROMERE PROTEIN E"/>
    <property type="match status" value="1"/>
</dbReference>
<dbReference type="InterPro" id="IPR036961">
    <property type="entry name" value="Kinesin_motor_dom_sf"/>
</dbReference>
<dbReference type="FunFam" id="3.40.850.10:FF:000054">
    <property type="entry name" value="Kinesin-like protein"/>
    <property type="match status" value="1"/>
</dbReference>
<evidence type="ECO:0000256" key="7">
    <source>
        <dbReference type="PROSITE-ProRule" id="PRU00283"/>
    </source>
</evidence>
<feature type="region of interest" description="Disordered" evidence="10">
    <location>
        <begin position="157"/>
        <end position="212"/>
    </location>
</feature>
<dbReference type="SMART" id="SM00129">
    <property type="entry name" value="KISc"/>
    <property type="match status" value="1"/>
</dbReference>
<feature type="compositionally biased region" description="Low complexity" evidence="10">
    <location>
        <begin position="627"/>
        <end position="637"/>
    </location>
</feature>
<dbReference type="EMBL" id="BAABME010012716">
    <property type="protein sequence ID" value="GAA0185452.1"/>
    <property type="molecule type" value="Genomic_DNA"/>
</dbReference>
<dbReference type="GO" id="GO:0008017">
    <property type="term" value="F:microtubule binding"/>
    <property type="evidence" value="ECO:0007669"/>
    <property type="project" value="InterPro"/>
</dbReference>
<feature type="coiled-coil region" evidence="9">
    <location>
        <begin position="583"/>
        <end position="612"/>
    </location>
</feature>
<organism evidence="12 13">
    <name type="scientific">Lithospermum erythrorhizon</name>
    <name type="common">Purple gromwell</name>
    <name type="synonym">Lithospermum officinale var. erythrorhizon</name>
    <dbReference type="NCBI Taxonomy" id="34254"/>
    <lineage>
        <taxon>Eukaryota</taxon>
        <taxon>Viridiplantae</taxon>
        <taxon>Streptophyta</taxon>
        <taxon>Embryophyta</taxon>
        <taxon>Tracheophyta</taxon>
        <taxon>Spermatophyta</taxon>
        <taxon>Magnoliopsida</taxon>
        <taxon>eudicotyledons</taxon>
        <taxon>Gunneridae</taxon>
        <taxon>Pentapetalae</taxon>
        <taxon>asterids</taxon>
        <taxon>lamiids</taxon>
        <taxon>Boraginales</taxon>
        <taxon>Boraginaceae</taxon>
        <taxon>Boraginoideae</taxon>
        <taxon>Lithospermeae</taxon>
        <taxon>Lithospermum</taxon>
    </lineage>
</organism>
<evidence type="ECO:0000313" key="12">
    <source>
        <dbReference type="EMBL" id="GAA0185452.1"/>
    </source>
</evidence>
<evidence type="ECO:0000313" key="13">
    <source>
        <dbReference type="Proteomes" id="UP001454036"/>
    </source>
</evidence>
<dbReference type="GO" id="GO:0007018">
    <property type="term" value="P:microtubule-based movement"/>
    <property type="evidence" value="ECO:0007669"/>
    <property type="project" value="InterPro"/>
</dbReference>
<comment type="similarity">
    <text evidence="6">Belongs to the TRAFAC class myosin-kinesin ATPase superfamily. Kinesin family. KIN-8 subfamily.</text>
</comment>
<dbReference type="GO" id="GO:0005874">
    <property type="term" value="C:microtubule"/>
    <property type="evidence" value="ECO:0007669"/>
    <property type="project" value="UniProtKB-KW"/>
</dbReference>
<protein>
    <recommendedName>
        <fullName evidence="8">Kinesin-like protein</fullName>
    </recommendedName>
</protein>
<evidence type="ECO:0000256" key="2">
    <source>
        <dbReference type="ARBA" id="ARBA00022741"/>
    </source>
</evidence>
<dbReference type="Gene3D" id="3.40.850.10">
    <property type="entry name" value="Kinesin motor domain"/>
    <property type="match status" value="1"/>
</dbReference>
<evidence type="ECO:0000256" key="5">
    <source>
        <dbReference type="ARBA" id="ARBA00023175"/>
    </source>
</evidence>
<dbReference type="AlphaFoldDB" id="A0AAV3RW15"/>
<comment type="caution">
    <text evidence="12">The sequence shown here is derived from an EMBL/GenBank/DDBJ whole genome shotgun (WGS) entry which is preliminary data.</text>
</comment>
<evidence type="ECO:0000256" key="6">
    <source>
        <dbReference type="ARBA" id="ARBA00060769"/>
    </source>
</evidence>
<dbReference type="GO" id="GO:0005524">
    <property type="term" value="F:ATP binding"/>
    <property type="evidence" value="ECO:0007669"/>
    <property type="project" value="UniProtKB-UniRule"/>
</dbReference>
<feature type="compositionally biased region" description="Polar residues" evidence="10">
    <location>
        <begin position="185"/>
        <end position="202"/>
    </location>
</feature>
<evidence type="ECO:0000256" key="3">
    <source>
        <dbReference type="ARBA" id="ARBA00022840"/>
    </source>
</evidence>
<reference evidence="12 13" key="1">
    <citation type="submission" date="2024-01" db="EMBL/GenBank/DDBJ databases">
        <title>The complete chloroplast genome sequence of Lithospermum erythrorhizon: insights into the phylogenetic relationship among Boraginaceae species and the maternal lineages of purple gromwells.</title>
        <authorList>
            <person name="Okada T."/>
            <person name="Watanabe K."/>
        </authorList>
    </citation>
    <scope>NUCLEOTIDE SEQUENCE [LARGE SCALE GENOMIC DNA]</scope>
</reference>
<evidence type="ECO:0000256" key="4">
    <source>
        <dbReference type="ARBA" id="ARBA00023054"/>
    </source>
</evidence>
<accession>A0AAV3RW15</accession>
<keyword evidence="5 7" id="KW-0505">Motor protein</keyword>
<keyword evidence="13" id="KW-1185">Reference proteome</keyword>
<evidence type="ECO:0000256" key="1">
    <source>
        <dbReference type="ARBA" id="ARBA00022701"/>
    </source>
</evidence>
<dbReference type="PROSITE" id="PS50067">
    <property type="entry name" value="KINESIN_MOTOR_2"/>
    <property type="match status" value="1"/>
</dbReference>
<keyword evidence="1 8" id="KW-0493">Microtubule</keyword>
<feature type="region of interest" description="Disordered" evidence="10">
    <location>
        <begin position="627"/>
        <end position="663"/>
    </location>
</feature>
<proteinExistence type="inferred from homology"/>
<dbReference type="SUPFAM" id="SSF52540">
    <property type="entry name" value="P-loop containing nucleoside triphosphate hydrolases"/>
    <property type="match status" value="1"/>
</dbReference>
<dbReference type="PROSITE" id="PS00411">
    <property type="entry name" value="KINESIN_MOTOR_1"/>
    <property type="match status" value="1"/>
</dbReference>
<dbReference type="InterPro" id="IPR019821">
    <property type="entry name" value="Kinesin_motor_CS"/>
</dbReference>
<evidence type="ECO:0000259" key="11">
    <source>
        <dbReference type="PROSITE" id="PS50067"/>
    </source>
</evidence>
<dbReference type="InterPro" id="IPR001752">
    <property type="entry name" value="Kinesin_motor_dom"/>
</dbReference>